<protein>
    <recommendedName>
        <fullName evidence="3">Transposase</fullName>
    </recommendedName>
</protein>
<keyword evidence="1" id="KW-0614">Plasmid</keyword>
<dbReference type="Proteomes" id="UP000027937">
    <property type="component" value="Plasmid p1Ch9693"/>
</dbReference>
<dbReference type="EMBL" id="JENX01000125">
    <property type="protein sequence ID" value="KEI14009.1"/>
    <property type="molecule type" value="Genomic_DNA"/>
</dbReference>
<keyword evidence="2" id="KW-1185">Reference proteome</keyword>
<reference evidence="2" key="1">
    <citation type="journal article" date="2014" name="PLoS ONE">
        <title>Plasmidome interchange between Clostridium botulinum, Clostridium novyi and Clostridium haemolyticum converts strains of independent lineages into distinctly different pathogens.</title>
        <authorList>
            <person name="Skarin H."/>
            <person name="Segerman B."/>
        </authorList>
    </citation>
    <scope>NUCLEOTIDE SEQUENCE [LARGE SCALE GENOMIC DNA]</scope>
    <source>
        <strain evidence="2">NCTC 9693</strain>
    </source>
</reference>
<proteinExistence type="predicted"/>
<sequence>MCNNWSYKFRVATKQEEVKMAKVILKTKEVVMIQASLLNTYIQKHHSEIFTYQFI</sequence>
<evidence type="ECO:0000313" key="2">
    <source>
        <dbReference type="Proteomes" id="UP000027937"/>
    </source>
</evidence>
<evidence type="ECO:0008006" key="3">
    <source>
        <dbReference type="Google" id="ProtNLM"/>
    </source>
</evidence>
<comment type="caution">
    <text evidence="1">The sequence shown here is derived from an EMBL/GenBank/DDBJ whole genome shotgun (WGS) entry which is preliminary data.</text>
</comment>
<organism evidence="1 2">
    <name type="scientific">Clostridium haemolyticum NCTC 9693</name>
    <dbReference type="NCBI Taxonomy" id="1443114"/>
    <lineage>
        <taxon>Bacteria</taxon>
        <taxon>Bacillati</taxon>
        <taxon>Bacillota</taxon>
        <taxon>Clostridia</taxon>
        <taxon>Eubacteriales</taxon>
        <taxon>Clostridiaceae</taxon>
        <taxon>Clostridium</taxon>
    </lineage>
</organism>
<gene>
    <name evidence="1" type="ORF">Z960_p0002</name>
</gene>
<accession>A0ABR4TAL4</accession>
<dbReference type="RefSeq" id="WP_187291619.1">
    <property type="nucleotide sequence ID" value="NZ_CM003349.1"/>
</dbReference>
<evidence type="ECO:0000313" key="1">
    <source>
        <dbReference type="EMBL" id="KEI14009.1"/>
    </source>
</evidence>
<geneLocation type="plasmid" evidence="1 2">
    <name>p1Ch9693</name>
</geneLocation>
<name>A0ABR4TAL4_CLOHA</name>